<accession>A0A9W8HGL9</accession>
<protein>
    <recommendedName>
        <fullName evidence="3">NudC domain-containing protein 1</fullName>
    </recommendedName>
</protein>
<dbReference type="AlphaFoldDB" id="A0A9W8HGL9"/>
<keyword evidence="8" id="KW-1185">Reference proteome</keyword>
<sequence length="626" mass="69001">MSYSILKFDTKTSLLNPKFEGYKLRLVDSGSDDGASGAVQTYQLESASVEPRKLNVNVHLSFDEMYSRIHYNHLFVGPTARSFIYVDSTGKVNLVKLDRQSTGHTYLIFEIPQAINPSSLEGYPGVYCLDSTTMLVFDGITSVYVLLKNELDIEKEHWVAVGMFDIGLGSVVAGPVDGADRRRMHVILGATIARHPEHSEIRMHYCYRMEHETRRSSDTRSHSHPSFAIQAISVLVPGNTAGSNGGPLIPILASTDVHMLPTHAIPLYCKYLGDQFVIGVRDGVVLDETENPCTPPLPSVSVPDLYYWMQTDDDVSVCIKLPETVTASHISCEITRSSLLLQFTNAPECESRLKFENAAFYDHIMADESVWTLEGGRLLTLYLEKVRSGVRWPSVFSTDDGVLETIDPSEFATIREHLAKYTSEKVSSGNKLLIQSAADAMDQDNDDLEQEDSSIVFSVRKWDTGEAISSSTAGSPDWLCSSFAEPPPHGRVGDRAEACSSAHALLPPVCLKFDVDGIVYEIGTDAAGVIGASHIGTFAALSYIQASKREQRFMYVDAAMTVAVLAETQRRIYIYHQIDSPSSTEAVQNIVDIGSGELLGMQITGRSLVLLRENSLCLIDLDLCRM</sequence>
<dbReference type="PROSITE" id="PS51203">
    <property type="entry name" value="CS"/>
    <property type="match status" value="1"/>
</dbReference>
<evidence type="ECO:0000256" key="5">
    <source>
        <dbReference type="ARBA" id="ARBA00023242"/>
    </source>
</evidence>
<dbReference type="PANTHER" id="PTHR21664:SF1">
    <property type="entry name" value="NUDC DOMAIN-CONTAINING PROTEIN 1"/>
    <property type="match status" value="1"/>
</dbReference>
<dbReference type="GO" id="GO:0005634">
    <property type="term" value="C:nucleus"/>
    <property type="evidence" value="ECO:0007669"/>
    <property type="project" value="UniProtKB-SubCell"/>
</dbReference>
<comment type="caution">
    <text evidence="7">The sequence shown here is derived from an EMBL/GenBank/DDBJ whole genome shotgun (WGS) entry which is preliminary data.</text>
</comment>
<dbReference type="EMBL" id="JANBUM010000078">
    <property type="protein sequence ID" value="KAJ2785832.1"/>
    <property type="molecule type" value="Genomic_DNA"/>
</dbReference>
<dbReference type="InterPro" id="IPR037895">
    <property type="entry name" value="NUDCD1"/>
</dbReference>
<keyword evidence="4" id="KW-0963">Cytoplasm</keyword>
<evidence type="ECO:0000256" key="3">
    <source>
        <dbReference type="ARBA" id="ARBA00018915"/>
    </source>
</evidence>
<comment type="subcellular location">
    <subcellularLocation>
        <location evidence="2">Cytoplasm</location>
    </subcellularLocation>
    <subcellularLocation>
        <location evidence="1">Nucleus</location>
    </subcellularLocation>
</comment>
<dbReference type="GO" id="GO:0005737">
    <property type="term" value="C:cytoplasm"/>
    <property type="evidence" value="ECO:0007669"/>
    <property type="project" value="UniProtKB-SubCell"/>
</dbReference>
<feature type="domain" description="CS" evidence="6">
    <location>
        <begin position="301"/>
        <end position="396"/>
    </location>
</feature>
<organism evidence="7 8">
    <name type="scientific">Coemansia interrupta</name>
    <dbReference type="NCBI Taxonomy" id="1126814"/>
    <lineage>
        <taxon>Eukaryota</taxon>
        <taxon>Fungi</taxon>
        <taxon>Fungi incertae sedis</taxon>
        <taxon>Zoopagomycota</taxon>
        <taxon>Kickxellomycotina</taxon>
        <taxon>Kickxellomycetes</taxon>
        <taxon>Kickxellales</taxon>
        <taxon>Kickxellaceae</taxon>
        <taxon>Coemansia</taxon>
    </lineage>
</organism>
<dbReference type="Gene3D" id="2.60.40.790">
    <property type="match status" value="1"/>
</dbReference>
<keyword evidence="5" id="KW-0539">Nucleus</keyword>
<reference evidence="7" key="1">
    <citation type="submission" date="2022-07" db="EMBL/GenBank/DDBJ databases">
        <title>Phylogenomic reconstructions and comparative analyses of Kickxellomycotina fungi.</title>
        <authorList>
            <person name="Reynolds N.K."/>
            <person name="Stajich J.E."/>
            <person name="Barry K."/>
            <person name="Grigoriev I.V."/>
            <person name="Crous P."/>
            <person name="Smith M.E."/>
        </authorList>
    </citation>
    <scope>NUCLEOTIDE SEQUENCE</scope>
    <source>
        <strain evidence="7">BCRC 34489</strain>
    </source>
</reference>
<dbReference type="Pfam" id="PF04969">
    <property type="entry name" value="CS"/>
    <property type="match status" value="1"/>
</dbReference>
<evidence type="ECO:0000313" key="7">
    <source>
        <dbReference type="EMBL" id="KAJ2785832.1"/>
    </source>
</evidence>
<dbReference type="PANTHER" id="PTHR21664">
    <property type="entry name" value="CHRONIC MYELOGENOUS LEUKEMIA TUMOR ANTIGEN 66"/>
    <property type="match status" value="1"/>
</dbReference>
<evidence type="ECO:0000256" key="4">
    <source>
        <dbReference type="ARBA" id="ARBA00022490"/>
    </source>
</evidence>
<evidence type="ECO:0000256" key="1">
    <source>
        <dbReference type="ARBA" id="ARBA00004123"/>
    </source>
</evidence>
<dbReference type="InterPro" id="IPR008978">
    <property type="entry name" value="HSP20-like_chaperone"/>
</dbReference>
<dbReference type="InterPro" id="IPR007052">
    <property type="entry name" value="CS_dom"/>
</dbReference>
<evidence type="ECO:0000259" key="6">
    <source>
        <dbReference type="PROSITE" id="PS51203"/>
    </source>
</evidence>
<dbReference type="SUPFAM" id="SSF49764">
    <property type="entry name" value="HSP20-like chaperones"/>
    <property type="match status" value="1"/>
</dbReference>
<gene>
    <name evidence="7" type="ORF">GGI15_001779</name>
</gene>
<dbReference type="CDD" id="cd06467">
    <property type="entry name" value="p23_NUDC_like"/>
    <property type="match status" value="1"/>
</dbReference>
<dbReference type="Proteomes" id="UP001140172">
    <property type="component" value="Unassembled WGS sequence"/>
</dbReference>
<dbReference type="OrthoDB" id="428655at2759"/>
<evidence type="ECO:0000256" key="2">
    <source>
        <dbReference type="ARBA" id="ARBA00004496"/>
    </source>
</evidence>
<proteinExistence type="predicted"/>
<name>A0A9W8HGL9_9FUNG</name>
<evidence type="ECO:0000313" key="8">
    <source>
        <dbReference type="Proteomes" id="UP001140172"/>
    </source>
</evidence>